<evidence type="ECO:0000313" key="2">
    <source>
        <dbReference type="EMBL" id="TNN35365.1"/>
    </source>
</evidence>
<proteinExistence type="predicted"/>
<evidence type="ECO:0000256" key="1">
    <source>
        <dbReference type="SAM" id="MobiDB-lite"/>
    </source>
</evidence>
<comment type="caution">
    <text evidence="2">The sequence shown here is derived from an EMBL/GenBank/DDBJ whole genome shotgun (WGS) entry which is preliminary data.</text>
</comment>
<organism evidence="2 3">
    <name type="scientific">Liparis tanakae</name>
    <name type="common">Tanaka's snailfish</name>
    <dbReference type="NCBI Taxonomy" id="230148"/>
    <lineage>
        <taxon>Eukaryota</taxon>
        <taxon>Metazoa</taxon>
        <taxon>Chordata</taxon>
        <taxon>Craniata</taxon>
        <taxon>Vertebrata</taxon>
        <taxon>Euteleostomi</taxon>
        <taxon>Actinopterygii</taxon>
        <taxon>Neopterygii</taxon>
        <taxon>Teleostei</taxon>
        <taxon>Neoteleostei</taxon>
        <taxon>Acanthomorphata</taxon>
        <taxon>Eupercaria</taxon>
        <taxon>Perciformes</taxon>
        <taxon>Cottioidei</taxon>
        <taxon>Cottales</taxon>
        <taxon>Liparidae</taxon>
        <taxon>Liparis</taxon>
    </lineage>
</organism>
<keyword evidence="3" id="KW-1185">Reference proteome</keyword>
<dbReference type="AlphaFoldDB" id="A0A4Z2F2K3"/>
<sequence length="79" mass="8919">MINLTPVPRFGQRKRYKHIRRSPKTFFIEPPCSAIQRRPGEPPRVRQPAGQKNEVRLLGLDGNSTLGSKGLPCEKSKVP</sequence>
<feature type="region of interest" description="Disordered" evidence="1">
    <location>
        <begin position="33"/>
        <end position="79"/>
    </location>
</feature>
<protein>
    <submittedName>
        <fullName evidence="2">Uncharacterized protein</fullName>
    </submittedName>
</protein>
<gene>
    <name evidence="2" type="ORF">EYF80_054473</name>
</gene>
<dbReference type="EMBL" id="SRLO01001780">
    <property type="protein sequence ID" value="TNN35365.1"/>
    <property type="molecule type" value="Genomic_DNA"/>
</dbReference>
<dbReference type="Proteomes" id="UP000314294">
    <property type="component" value="Unassembled WGS sequence"/>
</dbReference>
<name>A0A4Z2F2K3_9TELE</name>
<accession>A0A4Z2F2K3</accession>
<evidence type="ECO:0000313" key="3">
    <source>
        <dbReference type="Proteomes" id="UP000314294"/>
    </source>
</evidence>
<reference evidence="2 3" key="1">
    <citation type="submission" date="2019-03" db="EMBL/GenBank/DDBJ databases">
        <title>First draft genome of Liparis tanakae, snailfish: a comprehensive survey of snailfish specific genes.</title>
        <authorList>
            <person name="Kim W."/>
            <person name="Song I."/>
            <person name="Jeong J.-H."/>
            <person name="Kim D."/>
            <person name="Kim S."/>
            <person name="Ryu S."/>
            <person name="Song J.Y."/>
            <person name="Lee S.K."/>
        </authorList>
    </citation>
    <scope>NUCLEOTIDE SEQUENCE [LARGE SCALE GENOMIC DNA]</scope>
    <source>
        <tissue evidence="2">Muscle</tissue>
    </source>
</reference>